<name>A0A9W6J8U5_9HYPH</name>
<dbReference type="GO" id="GO:0031411">
    <property type="term" value="C:gas vesicle"/>
    <property type="evidence" value="ECO:0007669"/>
    <property type="project" value="UniProtKB-SubCell"/>
</dbReference>
<organism evidence="4 5">
    <name type="scientific">Ancylobacter dichloromethanicus</name>
    <dbReference type="NCBI Taxonomy" id="518825"/>
    <lineage>
        <taxon>Bacteria</taxon>
        <taxon>Pseudomonadati</taxon>
        <taxon>Pseudomonadota</taxon>
        <taxon>Alphaproteobacteria</taxon>
        <taxon>Hyphomicrobiales</taxon>
        <taxon>Xanthobacteraceae</taxon>
        <taxon>Ancylobacter</taxon>
    </lineage>
</organism>
<comment type="caution">
    <text evidence="4">The sequence shown here is derived from an EMBL/GenBank/DDBJ whole genome shotgun (WGS) entry which is preliminary data.</text>
</comment>
<evidence type="ECO:0000313" key="4">
    <source>
        <dbReference type="EMBL" id="GLK71404.1"/>
    </source>
</evidence>
<evidence type="ECO:0000256" key="1">
    <source>
        <dbReference type="ARBA" id="ARBA00022987"/>
    </source>
</evidence>
<dbReference type="PANTHER" id="PTHR36852:SF1">
    <property type="entry name" value="PROTEIN GVPL 2"/>
    <property type="match status" value="1"/>
</dbReference>
<protein>
    <submittedName>
        <fullName evidence="4">Gas vesicle protein</fullName>
    </submittedName>
</protein>
<evidence type="ECO:0000313" key="5">
    <source>
        <dbReference type="Proteomes" id="UP001143370"/>
    </source>
</evidence>
<comment type="similarity">
    <text evidence="3">Belongs to the gas vesicle GvpF/GvpL family.</text>
</comment>
<evidence type="ECO:0000256" key="2">
    <source>
        <dbReference type="ARBA" id="ARBA00035108"/>
    </source>
</evidence>
<keyword evidence="5" id="KW-1185">Reference proteome</keyword>
<comment type="subcellular location">
    <subcellularLocation>
        <location evidence="2">Gas vesicle</location>
    </subcellularLocation>
</comment>
<dbReference type="EMBL" id="BSFJ01000005">
    <property type="protein sequence ID" value="GLK71404.1"/>
    <property type="molecule type" value="Genomic_DNA"/>
</dbReference>
<proteinExistence type="inferred from homology"/>
<dbReference type="Proteomes" id="UP001143370">
    <property type="component" value="Unassembled WGS sequence"/>
</dbReference>
<dbReference type="AlphaFoldDB" id="A0A9W6J8U5"/>
<gene>
    <name evidence="4" type="ORF">GCM10017643_15190</name>
</gene>
<evidence type="ECO:0000256" key="3">
    <source>
        <dbReference type="ARBA" id="ARBA00035643"/>
    </source>
</evidence>
<reference evidence="4" key="2">
    <citation type="submission" date="2023-01" db="EMBL/GenBank/DDBJ databases">
        <authorList>
            <person name="Sun Q."/>
            <person name="Evtushenko L."/>
        </authorList>
    </citation>
    <scope>NUCLEOTIDE SEQUENCE</scope>
    <source>
        <strain evidence="4">VKM B-2484</strain>
    </source>
</reference>
<accession>A0A9W6J8U5</accession>
<dbReference type="GO" id="GO:0031412">
    <property type="term" value="P:gas vesicle organization"/>
    <property type="evidence" value="ECO:0007669"/>
    <property type="project" value="InterPro"/>
</dbReference>
<dbReference type="PANTHER" id="PTHR36852">
    <property type="entry name" value="PROTEIN GVPL 2"/>
    <property type="match status" value="1"/>
</dbReference>
<reference evidence="4" key="1">
    <citation type="journal article" date="2014" name="Int. J. Syst. Evol. Microbiol.">
        <title>Complete genome sequence of Corynebacterium casei LMG S-19264T (=DSM 44701T), isolated from a smear-ripened cheese.</title>
        <authorList>
            <consortium name="US DOE Joint Genome Institute (JGI-PGF)"/>
            <person name="Walter F."/>
            <person name="Albersmeier A."/>
            <person name="Kalinowski J."/>
            <person name="Ruckert C."/>
        </authorList>
    </citation>
    <scope>NUCLEOTIDE SEQUENCE</scope>
    <source>
        <strain evidence="4">VKM B-2484</strain>
    </source>
</reference>
<keyword evidence="1" id="KW-0304">Gas vesicle</keyword>
<dbReference type="InterPro" id="IPR009430">
    <property type="entry name" value="GvpL/GvpF"/>
</dbReference>
<sequence>MLYVYAVTADHIADSDDLLPEEGILPDVPVRRFRWGTLAAVASPVPDTVFGAATLPGRLEDAPWTRACVLAHQRVVSALLPAATVLPLKFCTLFSGEPALSAAIAGHREALERAVDRLRGAREWGVKLFFETPAPVARLPETVGAGAGAAFFRRKREEQQARLAADAALDLCVATSHRRLASHARAAVANPVQPPELHRQPAVMALNAAYLVATADETAWRACLSDLERTYAAAGARYVLTGPWGAYNFAGAGLV</sequence>
<dbReference type="RefSeq" id="WP_213372577.1">
    <property type="nucleotide sequence ID" value="NZ_BSFJ01000005.1"/>
</dbReference>
<dbReference type="Pfam" id="PF06386">
    <property type="entry name" value="GvpL_GvpF"/>
    <property type="match status" value="1"/>
</dbReference>